<feature type="transmembrane region" description="Helical" evidence="7">
    <location>
        <begin position="243"/>
        <end position="265"/>
    </location>
</feature>
<evidence type="ECO:0000256" key="6">
    <source>
        <dbReference type="ARBA" id="ARBA00023136"/>
    </source>
</evidence>
<dbReference type="GO" id="GO:0055085">
    <property type="term" value="P:transmembrane transport"/>
    <property type="evidence" value="ECO:0007669"/>
    <property type="project" value="InterPro"/>
</dbReference>
<dbReference type="Pfam" id="PF00528">
    <property type="entry name" value="BPD_transp_1"/>
    <property type="match status" value="2"/>
</dbReference>
<gene>
    <name evidence="9" type="ORF">FKZ61_17860</name>
</gene>
<keyword evidence="4 7" id="KW-0812">Transmembrane</keyword>
<evidence type="ECO:0000256" key="5">
    <source>
        <dbReference type="ARBA" id="ARBA00022989"/>
    </source>
</evidence>
<feature type="transmembrane region" description="Helical" evidence="7">
    <location>
        <begin position="47"/>
        <end position="72"/>
    </location>
</feature>
<dbReference type="GO" id="GO:0005886">
    <property type="term" value="C:plasma membrane"/>
    <property type="evidence" value="ECO:0007669"/>
    <property type="project" value="UniProtKB-SubCell"/>
</dbReference>
<evidence type="ECO:0000259" key="8">
    <source>
        <dbReference type="PROSITE" id="PS50928"/>
    </source>
</evidence>
<reference evidence="9 10" key="1">
    <citation type="submission" date="2019-06" db="EMBL/GenBank/DDBJ databases">
        <title>Genome sequence of Litorilinea aerophila BAA-2444.</title>
        <authorList>
            <person name="Maclea K.S."/>
            <person name="Maurais E.G."/>
            <person name="Iannazzi L.C."/>
        </authorList>
    </citation>
    <scope>NUCLEOTIDE SEQUENCE [LARGE SCALE GENOMIC DNA]</scope>
    <source>
        <strain evidence="9 10">ATCC BAA-2444</strain>
    </source>
</reference>
<feature type="domain" description="ABC transmembrane type-1" evidence="8">
    <location>
        <begin position="47"/>
        <end position="263"/>
    </location>
</feature>
<feature type="transmembrane region" description="Helical" evidence="7">
    <location>
        <begin position="556"/>
        <end position="579"/>
    </location>
</feature>
<dbReference type="AlphaFoldDB" id="A0A540VC16"/>
<feature type="transmembrane region" description="Helical" evidence="7">
    <location>
        <begin position="394"/>
        <end position="415"/>
    </location>
</feature>
<feature type="transmembrane region" description="Helical" evidence="7">
    <location>
        <begin position="211"/>
        <end position="231"/>
    </location>
</feature>
<feature type="transmembrane region" description="Helical" evidence="7">
    <location>
        <begin position="188"/>
        <end position="205"/>
    </location>
</feature>
<dbReference type="SUPFAM" id="SSF161098">
    <property type="entry name" value="MetI-like"/>
    <property type="match status" value="2"/>
</dbReference>
<evidence type="ECO:0000256" key="7">
    <source>
        <dbReference type="RuleBase" id="RU363032"/>
    </source>
</evidence>
<dbReference type="EMBL" id="VIGC01000026">
    <property type="protein sequence ID" value="TQE94262.1"/>
    <property type="molecule type" value="Genomic_DNA"/>
</dbReference>
<sequence>MVVFIAWPFIKAVYTSMTVRTLARETKFVWFDNYLRLYSDPYYRQAVRATVVFTAGSIGFKVLFGLIAALLLHQQRRWRNLLTGLVLLPWIIPSVVQALAWRSIYDPLFGGLNPILLGLGLIKEPLSWLADPKLAMAAVISVNVWAGIPFFTVNILAGLSSIDKELYEAAEIDGANAWNRFVHVTLPGLRYVLAVATLLSTVWTFNNFETIFLLTGGGPGNVTKVYSIMAYEKAIRSLQFGPGTAVAFSLLPILVFFILLLSRYMRRDVERDDLSGTWQDVVIDGVGRLVSLIATVVAVPLGLVFGVVSRILPKGRASQRRNQMINGLLRGLLMVVLLTFILFPFYWILITAFKGNLQIGQREDIFWPNPWTTEQFYRLFYEEPFLVWFKNSTIVSVTTTVLAVVIACLSGYALARLRFRGAQTMTTVLLITYLLPGALMFIPLYGILADLGVINTRWALILTYPTGMVPFSTWLLMGYYRSIPEELEHAAMVDGANRLQAFLRVTLPLTAPALLAVTLFAFTNAWKEFLFAFVFITSEKLMTLPVGLAQTIFGDIYPWGMLMAASLLISIPVVIFYMWGQRFMIAGLTAGSVKG</sequence>
<evidence type="ECO:0000256" key="3">
    <source>
        <dbReference type="ARBA" id="ARBA00022475"/>
    </source>
</evidence>
<dbReference type="InterPro" id="IPR000515">
    <property type="entry name" value="MetI-like"/>
</dbReference>
<keyword evidence="10" id="KW-1185">Reference proteome</keyword>
<feature type="transmembrane region" description="Helical" evidence="7">
    <location>
        <begin position="328"/>
        <end position="349"/>
    </location>
</feature>
<proteinExistence type="inferred from homology"/>
<feature type="transmembrane region" description="Helical" evidence="7">
    <location>
        <begin position="84"/>
        <end position="104"/>
    </location>
</feature>
<comment type="similarity">
    <text evidence="7">Belongs to the binding-protein-dependent transport system permease family.</text>
</comment>
<dbReference type="PANTHER" id="PTHR32243:SF18">
    <property type="entry name" value="INNER MEMBRANE ABC TRANSPORTER PERMEASE PROTEIN YCJP"/>
    <property type="match status" value="1"/>
</dbReference>
<dbReference type="InterPro" id="IPR050901">
    <property type="entry name" value="BP-dep_ABC_trans_perm"/>
</dbReference>
<dbReference type="PANTHER" id="PTHR32243">
    <property type="entry name" value="MALTOSE TRANSPORT SYSTEM PERMEASE-RELATED"/>
    <property type="match status" value="1"/>
</dbReference>
<comment type="subcellular location">
    <subcellularLocation>
        <location evidence="1 7">Cell membrane</location>
        <topology evidence="1 7">Multi-pass membrane protein</topology>
    </subcellularLocation>
</comment>
<feature type="transmembrane region" description="Helical" evidence="7">
    <location>
        <begin position="285"/>
        <end position="308"/>
    </location>
</feature>
<evidence type="ECO:0000256" key="1">
    <source>
        <dbReference type="ARBA" id="ARBA00004651"/>
    </source>
</evidence>
<keyword evidence="6 7" id="KW-0472">Membrane</keyword>
<feature type="transmembrane region" description="Helical" evidence="7">
    <location>
        <begin position="501"/>
        <end position="523"/>
    </location>
</feature>
<comment type="caution">
    <text evidence="9">The sequence shown here is derived from an EMBL/GenBank/DDBJ whole genome shotgun (WGS) entry which is preliminary data.</text>
</comment>
<dbReference type="OrthoDB" id="9794684at2"/>
<evidence type="ECO:0000313" key="9">
    <source>
        <dbReference type="EMBL" id="TQE94262.1"/>
    </source>
</evidence>
<dbReference type="InterPro" id="IPR035906">
    <property type="entry name" value="MetI-like_sf"/>
</dbReference>
<feature type="transmembrane region" description="Helical" evidence="7">
    <location>
        <begin position="458"/>
        <end position="480"/>
    </location>
</feature>
<keyword evidence="3" id="KW-1003">Cell membrane</keyword>
<feature type="transmembrane region" description="Helical" evidence="7">
    <location>
        <begin position="427"/>
        <end position="446"/>
    </location>
</feature>
<keyword evidence="5 7" id="KW-1133">Transmembrane helix</keyword>
<organism evidence="9 10">
    <name type="scientific">Litorilinea aerophila</name>
    <dbReference type="NCBI Taxonomy" id="1204385"/>
    <lineage>
        <taxon>Bacteria</taxon>
        <taxon>Bacillati</taxon>
        <taxon>Chloroflexota</taxon>
        <taxon>Caldilineae</taxon>
        <taxon>Caldilineales</taxon>
        <taxon>Caldilineaceae</taxon>
        <taxon>Litorilinea</taxon>
    </lineage>
</organism>
<keyword evidence="2 7" id="KW-0813">Transport</keyword>
<evidence type="ECO:0000313" key="10">
    <source>
        <dbReference type="Proteomes" id="UP000317371"/>
    </source>
</evidence>
<feature type="transmembrane region" description="Helical" evidence="7">
    <location>
        <begin position="134"/>
        <end position="157"/>
    </location>
</feature>
<feature type="domain" description="ABC transmembrane type-1" evidence="8">
    <location>
        <begin position="389"/>
        <end position="580"/>
    </location>
</feature>
<dbReference type="PROSITE" id="PS50928">
    <property type="entry name" value="ABC_TM1"/>
    <property type="match status" value="2"/>
</dbReference>
<evidence type="ECO:0000256" key="2">
    <source>
        <dbReference type="ARBA" id="ARBA00022448"/>
    </source>
</evidence>
<dbReference type="CDD" id="cd06261">
    <property type="entry name" value="TM_PBP2"/>
    <property type="match status" value="2"/>
</dbReference>
<protein>
    <submittedName>
        <fullName evidence="9">ABC transporter permease subunit</fullName>
    </submittedName>
</protein>
<dbReference type="Proteomes" id="UP000317371">
    <property type="component" value="Unassembled WGS sequence"/>
</dbReference>
<name>A0A540VC16_9CHLR</name>
<dbReference type="InParanoid" id="A0A540VC16"/>
<accession>A0A540VC16</accession>
<evidence type="ECO:0000256" key="4">
    <source>
        <dbReference type="ARBA" id="ARBA00022692"/>
    </source>
</evidence>
<dbReference type="Gene3D" id="1.10.3720.10">
    <property type="entry name" value="MetI-like"/>
    <property type="match status" value="2"/>
</dbReference>